<sequence length="122" mass="13722">MRAPTLAEHFQPTRIERYPVFPFFMQLDTKLFKSKVPKLSLCIHNLWYRLPHEPVSGKSIPPVGAAQHYIYMGNLNLLRIISKNWNETSRTGGEHAGLNLTQKVFALADELAMAGKSMAGAV</sequence>
<protein>
    <submittedName>
        <fullName evidence="1">Uncharacterized protein</fullName>
    </submittedName>
</protein>
<dbReference type="PATRIC" id="fig|294.162.peg.235"/>
<name>A0A0P8ZWG6_PSEFL</name>
<accession>A0A0P8ZWG6</accession>
<dbReference type="RefSeq" id="WP_057395795.1">
    <property type="nucleotide sequence ID" value="NZ_LJXB01000040.1"/>
</dbReference>
<evidence type="ECO:0000313" key="2">
    <source>
        <dbReference type="Proteomes" id="UP000050349"/>
    </source>
</evidence>
<proteinExistence type="predicted"/>
<organism evidence="1 2">
    <name type="scientific">Pseudomonas fluorescens</name>
    <dbReference type="NCBI Taxonomy" id="294"/>
    <lineage>
        <taxon>Bacteria</taxon>
        <taxon>Pseudomonadati</taxon>
        <taxon>Pseudomonadota</taxon>
        <taxon>Gammaproteobacteria</taxon>
        <taxon>Pseudomonadales</taxon>
        <taxon>Pseudomonadaceae</taxon>
        <taxon>Pseudomonas</taxon>
    </lineage>
</organism>
<gene>
    <name evidence="1" type="ORF">AN403_6035</name>
</gene>
<evidence type="ECO:0000313" key="1">
    <source>
        <dbReference type="EMBL" id="KPU61980.1"/>
    </source>
</evidence>
<comment type="caution">
    <text evidence="1">The sequence shown here is derived from an EMBL/GenBank/DDBJ whole genome shotgun (WGS) entry which is preliminary data.</text>
</comment>
<dbReference type="AlphaFoldDB" id="A0A0P8ZWG6"/>
<dbReference type="EMBL" id="LJXB01000040">
    <property type="protein sequence ID" value="KPU61980.1"/>
    <property type="molecule type" value="Genomic_DNA"/>
</dbReference>
<dbReference type="Proteomes" id="UP000050349">
    <property type="component" value="Unassembled WGS sequence"/>
</dbReference>
<dbReference type="OrthoDB" id="9954223at2"/>
<reference evidence="1 2" key="1">
    <citation type="submission" date="2015-09" db="EMBL/GenBank/DDBJ databases">
        <authorList>
            <person name="Jackson K.R."/>
            <person name="Lunt B.L."/>
            <person name="Fisher J.N.B."/>
            <person name="Gardner A.V."/>
            <person name="Bailey M.E."/>
            <person name="Deus L.M."/>
            <person name="Earl A.S."/>
            <person name="Gibby P.D."/>
            <person name="Hartmann K.A."/>
            <person name="Liu J.E."/>
            <person name="Manci A.M."/>
            <person name="Nielsen D.A."/>
            <person name="Solomon M.B."/>
            <person name="Breakwell D.P."/>
            <person name="Burnett S.H."/>
            <person name="Grose J.H."/>
        </authorList>
    </citation>
    <scope>NUCLEOTIDE SEQUENCE [LARGE SCALE GENOMIC DNA]</scope>
    <source>
        <strain evidence="1 2">S613</strain>
    </source>
</reference>